<dbReference type="PRINTS" id="PR01490">
    <property type="entry name" value="RTXTOXIND"/>
</dbReference>
<dbReference type="Gene3D" id="2.40.50.100">
    <property type="match status" value="1"/>
</dbReference>
<gene>
    <name evidence="12" type="ORF">EP073_07920</name>
</gene>
<dbReference type="InterPro" id="IPR058982">
    <property type="entry name" value="Beta-barrel_AprE"/>
</dbReference>
<organism evidence="12 13">
    <name type="scientific">Geovibrio thiophilus</name>
    <dbReference type="NCBI Taxonomy" id="139438"/>
    <lineage>
        <taxon>Bacteria</taxon>
        <taxon>Pseudomonadati</taxon>
        <taxon>Deferribacterota</taxon>
        <taxon>Deferribacteres</taxon>
        <taxon>Deferribacterales</taxon>
        <taxon>Geovibrionaceae</taxon>
        <taxon>Geovibrio</taxon>
    </lineage>
</organism>
<sequence length="455" mass="50994">MINGKNSSGHKNGNGKKSVQESDIEFMNSLNAAVLQKSPIKMSLILYVIAALMIVLFAWAYFTELDELTRGIGKVIPSRQVQIVQNLEGGIVKELLVKEGQFVKAGQVLVVIDDTGAGSSYQEGLSKLGELKARAVRLRAEAGIAPFVIDEEAKNNYPQLIMEEQRLYETNTARKNSEKEVFIQRFKQRQVDLANARLRLKNLHTSKGMTQREIELMEPLFKKGLVSELEFIQLRQKELDNRKELDETGKSIESLGHQVIEAKNAVSEIEGRQKSEAQTELNKVIAEIEQISNTQVAIEDRVKRTMVRSPVDGTVKQLLINTVGGIAKPGMDIIEIVPNDDTLLIEAKIKPSDIAFIYPGQNAVVKLTAYDFAIYGGLEGKVIHVSADTITDEKDEEFYLVRIETDKNYLGTEDNKKDIMVGMTVQADIITGKKTIIQYIMKPILRAKYNALRER</sequence>
<name>A0A3R5UZ36_9BACT</name>
<keyword evidence="4" id="KW-1003">Cell membrane</keyword>
<reference evidence="12 13" key="1">
    <citation type="submission" date="2019-01" db="EMBL/GenBank/DDBJ databases">
        <title>Geovibrio thiophilus DSM 11263, complete genome.</title>
        <authorList>
            <person name="Spring S."/>
            <person name="Bunk B."/>
            <person name="Sproer C."/>
        </authorList>
    </citation>
    <scope>NUCLEOTIDE SEQUENCE [LARGE SCALE GENOMIC DNA]</scope>
    <source>
        <strain evidence="12 13">DSM 11263</strain>
    </source>
</reference>
<dbReference type="InterPro" id="IPR058781">
    <property type="entry name" value="HH_AprE-like"/>
</dbReference>
<dbReference type="EMBL" id="CP035108">
    <property type="protein sequence ID" value="QAR33329.1"/>
    <property type="molecule type" value="Genomic_DNA"/>
</dbReference>
<evidence type="ECO:0000259" key="11">
    <source>
        <dbReference type="Pfam" id="PF26002"/>
    </source>
</evidence>
<dbReference type="GO" id="GO:0009306">
    <property type="term" value="P:protein secretion"/>
    <property type="evidence" value="ECO:0007669"/>
    <property type="project" value="InterPro"/>
</dbReference>
<keyword evidence="6 9" id="KW-0812">Transmembrane</keyword>
<evidence type="ECO:0000259" key="10">
    <source>
        <dbReference type="Pfam" id="PF25994"/>
    </source>
</evidence>
<dbReference type="AlphaFoldDB" id="A0A3R5UZ36"/>
<dbReference type="OrthoDB" id="9810980at2"/>
<evidence type="ECO:0000313" key="12">
    <source>
        <dbReference type="EMBL" id="QAR33329.1"/>
    </source>
</evidence>
<dbReference type="KEGG" id="gtl:EP073_07920"/>
<feature type="domain" description="AprE-like long alpha-helical hairpin" evidence="10">
    <location>
        <begin position="119"/>
        <end position="300"/>
    </location>
</feature>
<evidence type="ECO:0000256" key="5">
    <source>
        <dbReference type="ARBA" id="ARBA00022519"/>
    </source>
</evidence>
<dbReference type="Pfam" id="PF26002">
    <property type="entry name" value="Beta-barrel_AprE"/>
    <property type="match status" value="1"/>
</dbReference>
<comment type="similarity">
    <text evidence="2">Belongs to the membrane fusion protein (MFP) (TC 8.A.1) family.</text>
</comment>
<accession>A0A3R5UZ36</accession>
<evidence type="ECO:0000256" key="3">
    <source>
        <dbReference type="ARBA" id="ARBA00022448"/>
    </source>
</evidence>
<evidence type="ECO:0000256" key="4">
    <source>
        <dbReference type="ARBA" id="ARBA00022475"/>
    </source>
</evidence>
<keyword evidence="13" id="KW-1185">Reference proteome</keyword>
<dbReference type="Pfam" id="PF25994">
    <property type="entry name" value="HH_AprE"/>
    <property type="match status" value="1"/>
</dbReference>
<dbReference type="Gene3D" id="2.40.30.170">
    <property type="match status" value="1"/>
</dbReference>
<evidence type="ECO:0000256" key="6">
    <source>
        <dbReference type="ARBA" id="ARBA00022692"/>
    </source>
</evidence>
<dbReference type="SUPFAM" id="SSF111369">
    <property type="entry name" value="HlyD-like secretion proteins"/>
    <property type="match status" value="1"/>
</dbReference>
<evidence type="ECO:0000256" key="1">
    <source>
        <dbReference type="ARBA" id="ARBA00004377"/>
    </source>
</evidence>
<keyword evidence="8 9" id="KW-0472">Membrane</keyword>
<evidence type="ECO:0000256" key="8">
    <source>
        <dbReference type="ARBA" id="ARBA00023136"/>
    </source>
</evidence>
<dbReference type="PANTHER" id="PTHR30386:SF26">
    <property type="entry name" value="TRANSPORT PROTEIN COMB"/>
    <property type="match status" value="1"/>
</dbReference>
<evidence type="ECO:0000256" key="9">
    <source>
        <dbReference type="SAM" id="Phobius"/>
    </source>
</evidence>
<keyword evidence="3" id="KW-0813">Transport</keyword>
<keyword evidence="7 9" id="KW-1133">Transmembrane helix</keyword>
<protein>
    <submittedName>
        <fullName evidence="12">HlyD family type I secretion periplasmic adaptor subunit</fullName>
    </submittedName>
</protein>
<dbReference type="InterPro" id="IPR050739">
    <property type="entry name" value="MFP"/>
</dbReference>
<feature type="transmembrane region" description="Helical" evidence="9">
    <location>
        <begin position="44"/>
        <end position="62"/>
    </location>
</feature>
<feature type="domain" description="AprE-like beta-barrel" evidence="11">
    <location>
        <begin position="343"/>
        <end position="432"/>
    </location>
</feature>
<proteinExistence type="inferred from homology"/>
<dbReference type="NCBIfam" id="TIGR01843">
    <property type="entry name" value="type_I_hlyD"/>
    <property type="match status" value="1"/>
</dbReference>
<evidence type="ECO:0000313" key="13">
    <source>
        <dbReference type="Proteomes" id="UP000287502"/>
    </source>
</evidence>
<dbReference type="InterPro" id="IPR006144">
    <property type="entry name" value="Secretion_HlyD_CS"/>
</dbReference>
<dbReference type="Proteomes" id="UP000287502">
    <property type="component" value="Chromosome"/>
</dbReference>
<dbReference type="GO" id="GO:0005886">
    <property type="term" value="C:plasma membrane"/>
    <property type="evidence" value="ECO:0007669"/>
    <property type="project" value="UniProtKB-SubCell"/>
</dbReference>
<keyword evidence="5" id="KW-0997">Cell inner membrane</keyword>
<dbReference type="RefSeq" id="WP_128466615.1">
    <property type="nucleotide sequence ID" value="NZ_CP035108.1"/>
</dbReference>
<dbReference type="PROSITE" id="PS00543">
    <property type="entry name" value="HLYD_FAMILY"/>
    <property type="match status" value="1"/>
</dbReference>
<evidence type="ECO:0000256" key="2">
    <source>
        <dbReference type="ARBA" id="ARBA00009477"/>
    </source>
</evidence>
<evidence type="ECO:0000256" key="7">
    <source>
        <dbReference type="ARBA" id="ARBA00022989"/>
    </source>
</evidence>
<dbReference type="InterPro" id="IPR010129">
    <property type="entry name" value="T1SS_HlyD"/>
</dbReference>
<comment type="subcellular location">
    <subcellularLocation>
        <location evidence="1">Cell inner membrane</location>
        <topology evidence="1">Single-pass membrane protein</topology>
    </subcellularLocation>
</comment>
<dbReference type="PANTHER" id="PTHR30386">
    <property type="entry name" value="MEMBRANE FUSION SUBUNIT OF EMRAB-TOLC MULTIDRUG EFFLUX PUMP"/>
    <property type="match status" value="1"/>
</dbReference>